<proteinExistence type="predicted"/>
<protein>
    <submittedName>
        <fullName evidence="1">Uncharacterized protein</fullName>
    </submittedName>
</protein>
<comment type="caution">
    <text evidence="1">The sequence shown here is derived from an EMBL/GenBank/DDBJ whole genome shotgun (WGS) entry which is preliminary data.</text>
</comment>
<accession>A0ACC2K3N4</accession>
<reference evidence="1 2" key="1">
    <citation type="journal article" date="2022" name="Hortic Res">
        <title>A haplotype resolved chromosomal level avocado genome allows analysis of novel avocado genes.</title>
        <authorList>
            <person name="Nath O."/>
            <person name="Fletcher S.J."/>
            <person name="Hayward A."/>
            <person name="Shaw L.M."/>
            <person name="Masouleh A.K."/>
            <person name="Furtado A."/>
            <person name="Henry R.J."/>
            <person name="Mitter N."/>
        </authorList>
    </citation>
    <scope>NUCLEOTIDE SEQUENCE [LARGE SCALE GENOMIC DNA]</scope>
    <source>
        <strain evidence="2">cv. Hass</strain>
    </source>
</reference>
<gene>
    <name evidence="1" type="ORF">MRB53_034910</name>
</gene>
<dbReference type="Proteomes" id="UP001234297">
    <property type="component" value="Chromosome 12"/>
</dbReference>
<sequence>MHIEKNICVALVGTILGIKGKNKDTEKARKDLKNMGIRPELHLVERGDGSSLKPHTAYTLEAKHRDGFYEFLKSIKYPDGYAVNLSSCVTSKNDKLAGLKSHDYHILIQRILPIGMRGFLNKDICTTLFELGRFFQDLCSKTQRHDDLKKMEERIFLILCKLKRIFPPAFFDVMVHLSVHLPQEALLGGLVQYWWMYPIEGFLKTLKGYVRNRARPEGSIAEAYIVKECLTFCSMYLRQTDRVERYDDGGERGPGMSVFTQTVRPIGLMPRAHDPSQKEHDNAHWFVLNNCPEVEPYLQSQSSGLVVEGEYEGVKHDYYGYICKVWELSYRHGGKVVLFECEWYNTSTKHKINIEDHVTSIDIMGPWCKDDPFVLPSQVTQVFYVNDTSRGKNLRVVERVKPRGVWDVLAKRDDGNDDDDVPNDAF</sequence>
<name>A0ACC2K3N4_PERAE</name>
<evidence type="ECO:0000313" key="1">
    <source>
        <dbReference type="EMBL" id="KAJ8615538.1"/>
    </source>
</evidence>
<evidence type="ECO:0000313" key="2">
    <source>
        <dbReference type="Proteomes" id="UP001234297"/>
    </source>
</evidence>
<organism evidence="1 2">
    <name type="scientific">Persea americana</name>
    <name type="common">Avocado</name>
    <dbReference type="NCBI Taxonomy" id="3435"/>
    <lineage>
        <taxon>Eukaryota</taxon>
        <taxon>Viridiplantae</taxon>
        <taxon>Streptophyta</taxon>
        <taxon>Embryophyta</taxon>
        <taxon>Tracheophyta</taxon>
        <taxon>Spermatophyta</taxon>
        <taxon>Magnoliopsida</taxon>
        <taxon>Magnoliidae</taxon>
        <taxon>Laurales</taxon>
        <taxon>Lauraceae</taxon>
        <taxon>Persea</taxon>
    </lineage>
</organism>
<keyword evidence="2" id="KW-1185">Reference proteome</keyword>
<dbReference type="EMBL" id="CM056820">
    <property type="protein sequence ID" value="KAJ8615538.1"/>
    <property type="molecule type" value="Genomic_DNA"/>
</dbReference>